<dbReference type="PANTHER" id="PTHR12810">
    <property type="entry name" value="MITOCHONDRIAL 28S RIBOSOMAL PROTEIN S29"/>
    <property type="match status" value="1"/>
</dbReference>
<protein>
    <recommendedName>
        <fullName evidence="7">Small ribosomal subunit protein mS29</fullName>
    </recommendedName>
</protein>
<evidence type="ECO:0000256" key="2">
    <source>
        <dbReference type="ARBA" id="ARBA00009863"/>
    </source>
</evidence>
<reference evidence="8 9" key="1">
    <citation type="journal article" date="2017" name="Gigascience">
        <title>Genome sequence of the small brown planthopper, Laodelphax striatellus.</title>
        <authorList>
            <person name="Zhu J."/>
            <person name="Jiang F."/>
            <person name="Wang X."/>
            <person name="Yang P."/>
            <person name="Bao Y."/>
            <person name="Zhao W."/>
            <person name="Wang W."/>
            <person name="Lu H."/>
            <person name="Wang Q."/>
            <person name="Cui N."/>
            <person name="Li J."/>
            <person name="Chen X."/>
            <person name="Luo L."/>
            <person name="Yu J."/>
            <person name="Kang L."/>
            <person name="Cui F."/>
        </authorList>
    </citation>
    <scope>NUCLEOTIDE SEQUENCE [LARGE SCALE GENOMIC DNA]</scope>
    <source>
        <strain evidence="8">Lst14</strain>
    </source>
</reference>
<accession>A0A482WMR6</accession>
<sequence length="390" mass="44785">MPTLILRPLKKIWALPTQMRLFSSEATAAAVANNVQRKRAVALRTPADPLSHTEKDIGHSYTIPESILSSFFSLGGIPKTYAENIKTFNEAAIMIRPHTIELLNYLRKANYAHPPIRYVLYGKPGCGKTMTITHVLHFAHLSGFIVAHIPWVWNWYRRSRIQAVSSESKPGLVNLPIEAMTWLKYFLSQNEEIIIKSNLRTSKEYVWSPRETTPADSPLIELIQHGIGRVKYACDVVDVLIDELKLNSTNNRCKMMIVIDGFNAFFLPFSNLKKEDKSRVIPDQVTLAQTFFKAVQPDWCNGAVVVTVDQFNTRDEQPQETPLYLLKKRGLEVIDPFIPIEVPYLSTYEFHCLLDYYEDRLWIQRPGAREELEFLSVKNPYELFKLCAPL</sequence>
<dbReference type="PANTHER" id="PTHR12810:SF0">
    <property type="entry name" value="SMALL RIBOSOMAL SUBUNIT PROTEIN MS29"/>
    <property type="match status" value="1"/>
</dbReference>
<dbReference type="InterPro" id="IPR008092">
    <property type="entry name" value="Ribosomal_mS29_met"/>
</dbReference>
<evidence type="ECO:0000313" key="8">
    <source>
        <dbReference type="EMBL" id="RZF34546.1"/>
    </source>
</evidence>
<dbReference type="SMR" id="A0A482WMR6"/>
<comment type="subcellular location">
    <subcellularLocation>
        <location evidence="1">Mitochondrion</location>
    </subcellularLocation>
</comment>
<evidence type="ECO:0000256" key="5">
    <source>
        <dbReference type="ARBA" id="ARBA00023128"/>
    </source>
</evidence>
<dbReference type="GO" id="GO:0005763">
    <property type="term" value="C:mitochondrial small ribosomal subunit"/>
    <property type="evidence" value="ECO:0007669"/>
    <property type="project" value="TreeGrafter"/>
</dbReference>
<evidence type="ECO:0000256" key="4">
    <source>
        <dbReference type="ARBA" id="ARBA00022980"/>
    </source>
</evidence>
<evidence type="ECO:0000313" key="9">
    <source>
        <dbReference type="Proteomes" id="UP000291343"/>
    </source>
</evidence>
<evidence type="ECO:0000256" key="7">
    <source>
        <dbReference type="ARBA" id="ARBA00035140"/>
    </source>
</evidence>
<evidence type="ECO:0000256" key="6">
    <source>
        <dbReference type="ARBA" id="ARBA00023274"/>
    </source>
</evidence>
<keyword evidence="3" id="KW-0809">Transit peptide</keyword>
<dbReference type="InParanoid" id="A0A482WMR6"/>
<keyword evidence="4" id="KW-0689">Ribosomal protein</keyword>
<dbReference type="SUPFAM" id="SSF52540">
    <property type="entry name" value="P-loop containing nucleoside triphosphate hydrolases"/>
    <property type="match status" value="2"/>
</dbReference>
<dbReference type="GO" id="GO:0006915">
    <property type="term" value="P:apoptotic process"/>
    <property type="evidence" value="ECO:0007669"/>
    <property type="project" value="InterPro"/>
</dbReference>
<keyword evidence="9" id="KW-1185">Reference proteome</keyword>
<dbReference type="AlphaFoldDB" id="A0A482WMR6"/>
<comment type="caution">
    <text evidence="8">The sequence shown here is derived from an EMBL/GenBank/DDBJ whole genome shotgun (WGS) entry which is preliminary data.</text>
</comment>
<dbReference type="Proteomes" id="UP000291343">
    <property type="component" value="Unassembled WGS sequence"/>
</dbReference>
<dbReference type="Pfam" id="PF10236">
    <property type="entry name" value="DAP3"/>
    <property type="match status" value="1"/>
</dbReference>
<dbReference type="OrthoDB" id="274828at2759"/>
<gene>
    <name evidence="8" type="ORF">LSTR_LSTR013260</name>
</gene>
<comment type="similarity">
    <text evidence="2">Belongs to the mitochondrion-specific ribosomal protein mS29 family.</text>
</comment>
<dbReference type="EMBL" id="QKKF02031235">
    <property type="protein sequence ID" value="RZF34546.1"/>
    <property type="molecule type" value="Genomic_DNA"/>
</dbReference>
<dbReference type="FunCoup" id="A0A482WMR6">
    <property type="interactions" value="1614"/>
</dbReference>
<dbReference type="PRINTS" id="PR01716">
    <property type="entry name" value="DEATHASSOCP3"/>
</dbReference>
<organism evidence="8 9">
    <name type="scientific">Laodelphax striatellus</name>
    <name type="common">Small brown planthopper</name>
    <name type="synonym">Delphax striatella</name>
    <dbReference type="NCBI Taxonomy" id="195883"/>
    <lineage>
        <taxon>Eukaryota</taxon>
        <taxon>Metazoa</taxon>
        <taxon>Ecdysozoa</taxon>
        <taxon>Arthropoda</taxon>
        <taxon>Hexapoda</taxon>
        <taxon>Insecta</taxon>
        <taxon>Pterygota</taxon>
        <taxon>Neoptera</taxon>
        <taxon>Paraneoptera</taxon>
        <taxon>Hemiptera</taxon>
        <taxon>Auchenorrhyncha</taxon>
        <taxon>Fulgoroidea</taxon>
        <taxon>Delphacidae</taxon>
        <taxon>Criomorphinae</taxon>
        <taxon>Laodelphax</taxon>
    </lineage>
</organism>
<evidence type="ECO:0000256" key="3">
    <source>
        <dbReference type="ARBA" id="ARBA00022946"/>
    </source>
</evidence>
<dbReference type="STRING" id="195883.A0A482WMR6"/>
<keyword evidence="5" id="KW-0496">Mitochondrion</keyword>
<proteinExistence type="inferred from homology"/>
<dbReference type="GO" id="GO:0003735">
    <property type="term" value="F:structural constituent of ribosome"/>
    <property type="evidence" value="ECO:0007669"/>
    <property type="project" value="TreeGrafter"/>
</dbReference>
<evidence type="ECO:0000256" key="1">
    <source>
        <dbReference type="ARBA" id="ARBA00004173"/>
    </source>
</evidence>
<dbReference type="InterPro" id="IPR019368">
    <property type="entry name" value="Ribosomal_mS29"/>
</dbReference>
<keyword evidence="6" id="KW-0687">Ribonucleoprotein</keyword>
<name>A0A482WMR6_LAOST</name>
<dbReference type="InterPro" id="IPR027417">
    <property type="entry name" value="P-loop_NTPase"/>
</dbReference>